<evidence type="ECO:0000256" key="7">
    <source>
        <dbReference type="SAM" id="Phobius"/>
    </source>
</evidence>
<keyword evidence="3" id="KW-1003">Cell membrane</keyword>
<dbReference type="EMBL" id="QEKH01000010">
    <property type="protein sequence ID" value="PVY42731.1"/>
    <property type="molecule type" value="Genomic_DNA"/>
</dbReference>
<dbReference type="InterPro" id="IPR025857">
    <property type="entry name" value="MacB_PCD"/>
</dbReference>
<proteinExistence type="inferred from homology"/>
<feature type="transmembrane region" description="Helical" evidence="7">
    <location>
        <begin position="325"/>
        <end position="350"/>
    </location>
</feature>
<organism evidence="10 11">
    <name type="scientific">Victivallis vadensis</name>
    <dbReference type="NCBI Taxonomy" id="172901"/>
    <lineage>
        <taxon>Bacteria</taxon>
        <taxon>Pseudomonadati</taxon>
        <taxon>Lentisphaerota</taxon>
        <taxon>Lentisphaeria</taxon>
        <taxon>Victivallales</taxon>
        <taxon>Victivallaceae</taxon>
        <taxon>Victivallis</taxon>
    </lineage>
</organism>
<keyword evidence="6 7" id="KW-0472">Membrane</keyword>
<dbReference type="Proteomes" id="UP000245959">
    <property type="component" value="Unassembled WGS sequence"/>
</dbReference>
<comment type="subcellular location">
    <subcellularLocation>
        <location evidence="1">Cell membrane</location>
        <topology evidence="1">Multi-pass membrane protein</topology>
    </subcellularLocation>
</comment>
<dbReference type="Pfam" id="PF12704">
    <property type="entry name" value="MacB_PCD"/>
    <property type="match status" value="1"/>
</dbReference>
<sequence>MRTELFLAWRYLKPKRNAVSLITVSSILGVTLGVAVLMVVLAVMTGFTDLMKQKLVETQAHFQIRDKWRRVISDPAPIIQAVEAAGGEAAAVIQSPVLVQYDRRRLDMQVLMFGAAEQDLRNRLDFNVALRAGKLSLGKNEVVISQNMALRWNVNVGDKLLFHSAGRLTGLVKFKPEGGVELNSTASAYLPAEFTVAGIYSIGKYDFDRSVLFVGLDDAADLLDLPWGCATSVFGWGPDPFDQKALIEAIRKALPQYTVATWEEDNQQLLGVLAVEKRMMFFLLIFIVLVAAFSITNTLITSVYQKTREIGVLKAIGAGDGSVTLIFVLQGFLIGVVGSGVGTLLGWLVITFRNDIMHKVSEWTHMELFPKELYFFNELPAHIVPGDVAFIVISSVLLCTLGALLPASRAARLDPAKALRYE</sequence>
<comment type="caution">
    <text evidence="10">The sequence shown here is derived from an EMBL/GenBank/DDBJ whole genome shotgun (WGS) entry which is preliminary data.</text>
</comment>
<dbReference type="GO" id="GO:0044874">
    <property type="term" value="P:lipoprotein localization to outer membrane"/>
    <property type="evidence" value="ECO:0007669"/>
    <property type="project" value="TreeGrafter"/>
</dbReference>
<dbReference type="GO" id="GO:0098797">
    <property type="term" value="C:plasma membrane protein complex"/>
    <property type="evidence" value="ECO:0007669"/>
    <property type="project" value="TreeGrafter"/>
</dbReference>
<dbReference type="PANTHER" id="PTHR30489:SF0">
    <property type="entry name" value="LIPOPROTEIN-RELEASING SYSTEM TRANSMEMBRANE PROTEIN LOLE"/>
    <property type="match status" value="1"/>
</dbReference>
<evidence type="ECO:0000256" key="4">
    <source>
        <dbReference type="ARBA" id="ARBA00022692"/>
    </source>
</evidence>
<evidence type="ECO:0000313" key="11">
    <source>
        <dbReference type="Proteomes" id="UP000245959"/>
    </source>
</evidence>
<protein>
    <submittedName>
        <fullName evidence="10">Lipoprotein-releasing system permease protein</fullName>
    </submittedName>
</protein>
<dbReference type="Pfam" id="PF02687">
    <property type="entry name" value="FtsX"/>
    <property type="match status" value="1"/>
</dbReference>
<accession>A0A2U1B292</accession>
<feature type="domain" description="ABC3 transporter permease C-terminal" evidence="8">
    <location>
        <begin position="282"/>
        <end position="415"/>
    </location>
</feature>
<name>A0A2U1B292_9BACT</name>
<dbReference type="InterPro" id="IPR051447">
    <property type="entry name" value="Lipoprotein-release_system"/>
</dbReference>
<evidence type="ECO:0000256" key="5">
    <source>
        <dbReference type="ARBA" id="ARBA00022989"/>
    </source>
</evidence>
<evidence type="ECO:0000259" key="9">
    <source>
        <dbReference type="Pfam" id="PF12704"/>
    </source>
</evidence>
<comment type="similarity">
    <text evidence="2">Belongs to the ABC-4 integral membrane protein family. LolC/E subfamily.</text>
</comment>
<evidence type="ECO:0000256" key="3">
    <source>
        <dbReference type="ARBA" id="ARBA00022475"/>
    </source>
</evidence>
<dbReference type="GeneID" id="78294954"/>
<evidence type="ECO:0000256" key="2">
    <source>
        <dbReference type="ARBA" id="ARBA00005236"/>
    </source>
</evidence>
<keyword evidence="4 7" id="KW-0812">Transmembrane</keyword>
<evidence type="ECO:0000313" key="10">
    <source>
        <dbReference type="EMBL" id="PVY42731.1"/>
    </source>
</evidence>
<dbReference type="RefSeq" id="WP_116883645.1">
    <property type="nucleotide sequence ID" value="NZ_CAJKCJ010000009.1"/>
</dbReference>
<dbReference type="AlphaFoldDB" id="A0A2U1B292"/>
<feature type="domain" description="MacB-like periplasmic core" evidence="9">
    <location>
        <begin position="25"/>
        <end position="220"/>
    </location>
</feature>
<reference evidence="10 11" key="1">
    <citation type="submission" date="2018-04" db="EMBL/GenBank/DDBJ databases">
        <title>Genomic Encyclopedia of Type Strains, Phase IV (KMG-IV): sequencing the most valuable type-strain genomes for metagenomic binning, comparative biology and taxonomic classification.</title>
        <authorList>
            <person name="Goeker M."/>
        </authorList>
    </citation>
    <scope>NUCLEOTIDE SEQUENCE [LARGE SCALE GENOMIC DNA]</scope>
    <source>
        <strain evidence="10 11">DSM 14823</strain>
    </source>
</reference>
<gene>
    <name evidence="10" type="ORF">C8D82_11039</name>
</gene>
<feature type="transmembrane region" description="Helical" evidence="7">
    <location>
        <begin position="21"/>
        <end position="44"/>
    </location>
</feature>
<keyword evidence="11" id="KW-1185">Reference proteome</keyword>
<evidence type="ECO:0000259" key="8">
    <source>
        <dbReference type="Pfam" id="PF02687"/>
    </source>
</evidence>
<feature type="transmembrane region" description="Helical" evidence="7">
    <location>
        <begin position="279"/>
        <end position="304"/>
    </location>
</feature>
<keyword evidence="10" id="KW-0449">Lipoprotein</keyword>
<keyword evidence="5 7" id="KW-1133">Transmembrane helix</keyword>
<feature type="transmembrane region" description="Helical" evidence="7">
    <location>
        <begin position="388"/>
        <end position="407"/>
    </location>
</feature>
<dbReference type="PANTHER" id="PTHR30489">
    <property type="entry name" value="LIPOPROTEIN-RELEASING SYSTEM TRANSMEMBRANE PROTEIN LOLE"/>
    <property type="match status" value="1"/>
</dbReference>
<evidence type="ECO:0000256" key="1">
    <source>
        <dbReference type="ARBA" id="ARBA00004651"/>
    </source>
</evidence>
<evidence type="ECO:0000256" key="6">
    <source>
        <dbReference type="ARBA" id="ARBA00023136"/>
    </source>
</evidence>
<dbReference type="InterPro" id="IPR003838">
    <property type="entry name" value="ABC3_permease_C"/>
</dbReference>